<name>A0AAW4XQ90_RHORH</name>
<comment type="subcellular location">
    <subcellularLocation>
        <location evidence="1">Cell inner membrane</location>
        <topology evidence="1">Multi-pass membrane protein</topology>
    </subcellularLocation>
    <subcellularLocation>
        <location evidence="8">Cell membrane</location>
        <topology evidence="8">Multi-pass membrane protein</topology>
    </subcellularLocation>
</comment>
<dbReference type="SUPFAM" id="SSF161098">
    <property type="entry name" value="MetI-like"/>
    <property type="match status" value="2"/>
</dbReference>
<dbReference type="PANTHER" id="PTHR43357:SF4">
    <property type="entry name" value="INNER MEMBRANE ABC TRANSPORTER PERMEASE PROTEIN YDCV"/>
    <property type="match status" value="1"/>
</dbReference>
<evidence type="ECO:0000256" key="3">
    <source>
        <dbReference type="ARBA" id="ARBA00022475"/>
    </source>
</evidence>
<keyword evidence="6 8" id="KW-1133">Transmembrane helix</keyword>
<reference evidence="10" key="1">
    <citation type="submission" date="2021-11" db="EMBL/GenBank/DDBJ databases">
        <title>Development of a sustainable strategy for remediation of hydrocarbon-contaminated territories based on the waste exchange concept.</title>
        <authorList>
            <person name="Elkin A."/>
        </authorList>
    </citation>
    <scope>NUCLEOTIDE SEQUENCE</scope>
    <source>
        <strain evidence="10">IEGM 757</strain>
    </source>
</reference>
<keyword evidence="4" id="KW-0997">Cell inner membrane</keyword>
<dbReference type="InterPro" id="IPR035906">
    <property type="entry name" value="MetI-like_sf"/>
</dbReference>
<sequence length="575" mass="61152">MTTHTTTLAKPPESGSARAKSDWARRFGMPSAWSAFTIALGFAILTPIVIFFARAFADGGSAFDRMLDQPNIGHILWTTVYLAVGSTTLGAVGAVGLAAVVTRVPARLQATAAVLPLLPLVIPPVALIYGWIFLFAPDVGYGNALLRMLPLFSQMDEGPINIYSVGGIIFVTATDVVGIIFIFVYARLREINGSVEAAARISGASATRTFFTVTLPLLRPALVAGLVTSLLVQLGQFTAPLFLGRRDNIEVVTTVIFRLREQYPIDYALTAAMGFPLLIVGVVAIAAQRRVVGDQRRYVTQGTGRGMFKKPSKAAGAAIIIYGSIVVVLPIVAITLVAFSPFWNGDLGGITFTTDNIRTAFQGTAIIDSVINTLSASALAAIIVLPLGFIAALAMSGIVRAPALVQRALDYIFIAPLAVPRALLGMSVLFVFIRPPFSLYGTLTMFVIGYVFIALPFALRSQYSSMIGVHSTVFEAARVCGASQFTMVRTIALPVAVRGMAAALAMTFVLLSNDFAVSVMVQTPGRQVMGTLLFQFEQSGAISQVAVMALVMTLITAIVLSITVRLGGRSTLENL</sequence>
<feature type="transmembrane region" description="Helical" evidence="8">
    <location>
        <begin position="378"/>
        <end position="399"/>
    </location>
</feature>
<feature type="transmembrane region" description="Helical" evidence="8">
    <location>
        <begin position="160"/>
        <end position="188"/>
    </location>
</feature>
<dbReference type="GO" id="GO:0005886">
    <property type="term" value="C:plasma membrane"/>
    <property type="evidence" value="ECO:0007669"/>
    <property type="project" value="UniProtKB-SubCell"/>
</dbReference>
<feature type="transmembrane region" description="Helical" evidence="8">
    <location>
        <begin position="439"/>
        <end position="459"/>
    </location>
</feature>
<dbReference type="PROSITE" id="PS50928">
    <property type="entry name" value="ABC_TM1"/>
    <property type="match status" value="2"/>
</dbReference>
<feature type="domain" description="ABC transmembrane type-1" evidence="9">
    <location>
        <begin position="76"/>
        <end position="288"/>
    </location>
</feature>
<dbReference type="Proteomes" id="UP001198630">
    <property type="component" value="Unassembled WGS sequence"/>
</dbReference>
<gene>
    <name evidence="10" type="ORF">LQ384_28895</name>
</gene>
<protein>
    <submittedName>
        <fullName evidence="10">Iron ABC transporter permease</fullName>
    </submittedName>
</protein>
<organism evidence="10 11">
    <name type="scientific">Rhodococcus rhodochrous</name>
    <dbReference type="NCBI Taxonomy" id="1829"/>
    <lineage>
        <taxon>Bacteria</taxon>
        <taxon>Bacillati</taxon>
        <taxon>Actinomycetota</taxon>
        <taxon>Actinomycetes</taxon>
        <taxon>Mycobacteriales</taxon>
        <taxon>Nocardiaceae</taxon>
        <taxon>Rhodococcus</taxon>
    </lineage>
</organism>
<dbReference type="PANTHER" id="PTHR43357">
    <property type="entry name" value="INNER MEMBRANE ABC TRANSPORTER PERMEASE PROTEIN YDCV"/>
    <property type="match status" value="1"/>
</dbReference>
<evidence type="ECO:0000256" key="8">
    <source>
        <dbReference type="RuleBase" id="RU363032"/>
    </source>
</evidence>
<dbReference type="Gene3D" id="1.10.3720.10">
    <property type="entry name" value="MetI-like"/>
    <property type="match status" value="2"/>
</dbReference>
<evidence type="ECO:0000256" key="5">
    <source>
        <dbReference type="ARBA" id="ARBA00022692"/>
    </source>
</evidence>
<feature type="transmembrane region" description="Helical" evidence="8">
    <location>
        <begin position="411"/>
        <end position="433"/>
    </location>
</feature>
<dbReference type="InterPro" id="IPR000515">
    <property type="entry name" value="MetI-like"/>
</dbReference>
<evidence type="ECO:0000256" key="6">
    <source>
        <dbReference type="ARBA" id="ARBA00022989"/>
    </source>
</evidence>
<feature type="domain" description="ABC transmembrane type-1" evidence="9">
    <location>
        <begin position="370"/>
        <end position="563"/>
    </location>
</feature>
<feature type="transmembrane region" description="Helical" evidence="8">
    <location>
        <begin position="113"/>
        <end position="136"/>
    </location>
</feature>
<keyword evidence="2 8" id="KW-0813">Transport</keyword>
<evidence type="ECO:0000256" key="2">
    <source>
        <dbReference type="ARBA" id="ARBA00022448"/>
    </source>
</evidence>
<dbReference type="RefSeq" id="WP_230792982.1">
    <property type="nucleotide sequence ID" value="NZ_JAJNCO010000049.1"/>
</dbReference>
<dbReference type="EMBL" id="JAJNCO010000049">
    <property type="protein sequence ID" value="MCD2115092.1"/>
    <property type="molecule type" value="Genomic_DNA"/>
</dbReference>
<feature type="transmembrane region" description="Helical" evidence="8">
    <location>
        <begin position="33"/>
        <end position="55"/>
    </location>
</feature>
<dbReference type="CDD" id="cd06261">
    <property type="entry name" value="TM_PBP2"/>
    <property type="match status" value="2"/>
</dbReference>
<evidence type="ECO:0000256" key="1">
    <source>
        <dbReference type="ARBA" id="ARBA00004429"/>
    </source>
</evidence>
<evidence type="ECO:0000256" key="4">
    <source>
        <dbReference type="ARBA" id="ARBA00022519"/>
    </source>
</evidence>
<feature type="transmembrane region" description="Helical" evidence="8">
    <location>
        <begin position="267"/>
        <end position="287"/>
    </location>
</feature>
<feature type="transmembrane region" description="Helical" evidence="8">
    <location>
        <begin position="495"/>
        <end position="521"/>
    </location>
</feature>
<dbReference type="Pfam" id="PF00528">
    <property type="entry name" value="BPD_transp_1"/>
    <property type="match status" value="2"/>
</dbReference>
<accession>A0AAW4XQ90</accession>
<feature type="transmembrane region" description="Helical" evidence="8">
    <location>
        <begin position="209"/>
        <end position="232"/>
    </location>
</feature>
<dbReference type="AlphaFoldDB" id="A0AAW4XQ90"/>
<evidence type="ECO:0000259" key="9">
    <source>
        <dbReference type="PROSITE" id="PS50928"/>
    </source>
</evidence>
<proteinExistence type="inferred from homology"/>
<feature type="transmembrane region" description="Helical" evidence="8">
    <location>
        <begin position="541"/>
        <end position="564"/>
    </location>
</feature>
<feature type="transmembrane region" description="Helical" evidence="8">
    <location>
        <begin position="75"/>
        <end position="101"/>
    </location>
</feature>
<keyword evidence="5 8" id="KW-0812">Transmembrane</keyword>
<comment type="caution">
    <text evidence="10">The sequence shown here is derived from an EMBL/GenBank/DDBJ whole genome shotgun (WGS) entry which is preliminary data.</text>
</comment>
<comment type="similarity">
    <text evidence="8">Belongs to the binding-protein-dependent transport system permease family.</text>
</comment>
<feature type="transmembrane region" description="Helical" evidence="8">
    <location>
        <begin position="314"/>
        <end position="339"/>
    </location>
</feature>
<evidence type="ECO:0000313" key="11">
    <source>
        <dbReference type="Proteomes" id="UP001198630"/>
    </source>
</evidence>
<dbReference type="GO" id="GO:0055085">
    <property type="term" value="P:transmembrane transport"/>
    <property type="evidence" value="ECO:0007669"/>
    <property type="project" value="InterPro"/>
</dbReference>
<evidence type="ECO:0000256" key="7">
    <source>
        <dbReference type="ARBA" id="ARBA00023136"/>
    </source>
</evidence>
<keyword evidence="3" id="KW-1003">Cell membrane</keyword>
<evidence type="ECO:0000313" key="10">
    <source>
        <dbReference type="EMBL" id="MCD2115092.1"/>
    </source>
</evidence>
<keyword evidence="7 8" id="KW-0472">Membrane</keyword>